<evidence type="ECO:0008006" key="4">
    <source>
        <dbReference type="Google" id="ProtNLM"/>
    </source>
</evidence>
<reference evidence="2 3" key="1">
    <citation type="submission" date="2020-02" db="EMBL/GenBank/DDBJ databases">
        <title>Draft genome sequence of two Spirosoma agri KCTC 52727 and Spirosoma terrae KCTC 52035.</title>
        <authorList>
            <person name="Rojas J."/>
            <person name="Ambika Manirajan B."/>
            <person name="Ratering S."/>
            <person name="Suarez C."/>
            <person name="Schnell S."/>
        </authorList>
    </citation>
    <scope>NUCLEOTIDE SEQUENCE [LARGE SCALE GENOMIC DNA]</scope>
    <source>
        <strain evidence="2 3">KCTC 52727</strain>
    </source>
</reference>
<evidence type="ECO:0000256" key="1">
    <source>
        <dbReference type="SAM" id="SignalP"/>
    </source>
</evidence>
<dbReference type="AlphaFoldDB" id="A0A6M0IR49"/>
<accession>A0A6M0IR49</accession>
<dbReference type="Proteomes" id="UP000477386">
    <property type="component" value="Unassembled WGS sequence"/>
</dbReference>
<feature type="signal peptide" evidence="1">
    <location>
        <begin position="1"/>
        <end position="21"/>
    </location>
</feature>
<feature type="chain" id="PRO_5027006879" description="DUF4468 domain-containing protein" evidence="1">
    <location>
        <begin position="22"/>
        <end position="242"/>
    </location>
</feature>
<proteinExistence type="predicted"/>
<evidence type="ECO:0000313" key="3">
    <source>
        <dbReference type="Proteomes" id="UP000477386"/>
    </source>
</evidence>
<dbReference type="RefSeq" id="WP_164041889.1">
    <property type="nucleotide sequence ID" value="NZ_JAAGNZ010000002.1"/>
</dbReference>
<keyword evidence="3" id="KW-1185">Reference proteome</keyword>
<gene>
    <name evidence="2" type="ORF">GK091_21275</name>
</gene>
<organism evidence="2 3">
    <name type="scientific">Spirosoma agri</name>
    <dbReference type="NCBI Taxonomy" id="1987381"/>
    <lineage>
        <taxon>Bacteria</taxon>
        <taxon>Pseudomonadati</taxon>
        <taxon>Bacteroidota</taxon>
        <taxon>Cytophagia</taxon>
        <taxon>Cytophagales</taxon>
        <taxon>Cytophagaceae</taxon>
        <taxon>Spirosoma</taxon>
    </lineage>
</organism>
<comment type="caution">
    <text evidence="2">The sequence shown here is derived from an EMBL/GenBank/DDBJ whole genome shotgun (WGS) entry which is preliminary data.</text>
</comment>
<sequence length="242" mass="27734">MHHRILTLSCLSLFLIGKAVGQPVSADSSFLAAARNQAVTSYETALTEKTHLYTGHEFIPHDRRIKIHPYFATDSLQSGSITYNGLVYHDVMMLYDVVRDELAIQAPKNVFRIRPHTEQVRTFSLGNHQFARIVGDSAAGVRTGFYNILHKGRVQFLAKRIKAVHEDISGGVYKADYLVKDRYYILKDGLYHEVRTKRSVFRLFPDQSASLRKYLRSARLKFSEQREEAITALVKQYEKLTP</sequence>
<evidence type="ECO:0000313" key="2">
    <source>
        <dbReference type="EMBL" id="NEU69433.1"/>
    </source>
</evidence>
<name>A0A6M0IR49_9BACT</name>
<protein>
    <recommendedName>
        <fullName evidence="4">DUF4468 domain-containing protein</fullName>
    </recommendedName>
</protein>
<dbReference type="EMBL" id="JAAGNZ010000002">
    <property type="protein sequence ID" value="NEU69433.1"/>
    <property type="molecule type" value="Genomic_DNA"/>
</dbReference>
<keyword evidence="1" id="KW-0732">Signal</keyword>